<gene>
    <name evidence="2" type="ORF">SAMN04488115_11833</name>
</gene>
<feature type="signal peptide" evidence="1">
    <location>
        <begin position="1"/>
        <end position="19"/>
    </location>
</feature>
<dbReference type="AlphaFoldDB" id="A0A1H6D810"/>
<dbReference type="Proteomes" id="UP000236743">
    <property type="component" value="Unassembled WGS sequence"/>
</dbReference>
<keyword evidence="3" id="KW-1185">Reference proteome</keyword>
<proteinExistence type="predicted"/>
<evidence type="ECO:0000256" key="1">
    <source>
        <dbReference type="SAM" id="SignalP"/>
    </source>
</evidence>
<dbReference type="PROSITE" id="PS51257">
    <property type="entry name" value="PROKAR_LIPOPROTEIN"/>
    <property type="match status" value="1"/>
</dbReference>
<evidence type="ECO:0000313" key="3">
    <source>
        <dbReference type="Proteomes" id="UP000236743"/>
    </source>
</evidence>
<protein>
    <recommendedName>
        <fullName evidence="4">Lipoprotein</fullName>
    </recommendedName>
</protein>
<feature type="chain" id="PRO_5009295625" description="Lipoprotein" evidence="1">
    <location>
        <begin position="20"/>
        <end position="102"/>
    </location>
</feature>
<keyword evidence="1" id="KW-0732">Signal</keyword>
<evidence type="ECO:0008006" key="4">
    <source>
        <dbReference type="Google" id="ProtNLM"/>
    </source>
</evidence>
<dbReference type="EMBL" id="FNUY01000018">
    <property type="protein sequence ID" value="SEG81421.1"/>
    <property type="molecule type" value="Genomic_DNA"/>
</dbReference>
<organism evidence="2 3">
    <name type="scientific">Bosea lathyri</name>
    <dbReference type="NCBI Taxonomy" id="1036778"/>
    <lineage>
        <taxon>Bacteria</taxon>
        <taxon>Pseudomonadati</taxon>
        <taxon>Pseudomonadota</taxon>
        <taxon>Alphaproteobacteria</taxon>
        <taxon>Hyphomicrobiales</taxon>
        <taxon>Boseaceae</taxon>
        <taxon>Bosea</taxon>
    </lineage>
</organism>
<reference evidence="2 3" key="1">
    <citation type="submission" date="2016-10" db="EMBL/GenBank/DDBJ databases">
        <authorList>
            <person name="de Groot N.N."/>
        </authorList>
    </citation>
    <scope>NUCLEOTIDE SEQUENCE [LARGE SCALE GENOMIC DNA]</scope>
    <source>
        <strain evidence="2 3">DSM 26656</strain>
    </source>
</reference>
<evidence type="ECO:0000313" key="2">
    <source>
        <dbReference type="EMBL" id="SEG81421.1"/>
    </source>
</evidence>
<sequence>MNRVLSAAAVVALACLASACVDSSRPRALVNSEPPPAGSVKRIANDGAGGLILPDGSRVAVDGQGGFTLPNGDYVRRDRSGALNLPNGSRCLPDARGGFACP</sequence>
<accession>A0A1H6D810</accession>
<name>A0A1H6D810_9HYPH</name>